<geneLocation type="plasmid" evidence="1">
    <name>pRGRH0079</name>
</geneLocation>
<accession>A0A0H5PVS6</accession>
<sequence length="173" mass="19600">MYSWSGIGVPTTKAIIRESARLVNLTLGMAGFFMLRRLLRGGRPLEQVGRLPRSAYHAIQKSRDGVVFAIANLHPSQPLTSGFFGLFRLRRRNKKLAFPVPSSPPAYPKNRFLKLHLPTFGTLRSRWLYDFLNALADTDTLFHLLCHLWEAVRFRPLSSVLCQAVNQLPLSLA</sequence>
<reference evidence="1" key="1">
    <citation type="submission" date="2015-06" db="EMBL/GenBank/DDBJ databases">
        <authorList>
            <person name="Joergensen T."/>
        </authorList>
    </citation>
    <scope>NUCLEOTIDE SEQUENCE</scope>
    <source>
        <plasmid evidence="1">pRGRH0079</plasmid>
    </source>
</reference>
<evidence type="ECO:0000313" key="1">
    <source>
        <dbReference type="EMBL" id="CRY93841.1"/>
    </source>
</evidence>
<name>A0A0H5PVS6_9ZZZZ</name>
<reference evidence="1" key="2">
    <citation type="submission" date="2015-07" db="EMBL/GenBank/DDBJ databases">
        <title>Plasmids, circular viruses and viroids from rat gut.</title>
        <authorList>
            <person name="Jorgensen T.J."/>
            <person name="Hansen M.A."/>
            <person name="Xu Z."/>
            <person name="Tabak M.A."/>
            <person name="Sorensen S.J."/>
            <person name="Hansen L.H."/>
        </authorList>
    </citation>
    <scope>NUCLEOTIDE SEQUENCE</scope>
    <source>
        <plasmid evidence="1">pRGRH0079</plasmid>
    </source>
</reference>
<keyword evidence="1" id="KW-0614">Plasmid</keyword>
<proteinExistence type="predicted"/>
<dbReference type="EMBL" id="LN852770">
    <property type="protein sequence ID" value="CRY93841.1"/>
    <property type="molecule type" value="Genomic_DNA"/>
</dbReference>
<organism evidence="1">
    <name type="scientific">uncultured prokaryote</name>
    <dbReference type="NCBI Taxonomy" id="198431"/>
    <lineage>
        <taxon>unclassified sequences</taxon>
        <taxon>environmental samples</taxon>
    </lineage>
</organism>
<protein>
    <submittedName>
        <fullName evidence="1">Uncharacterized protein</fullName>
    </submittedName>
</protein>
<dbReference type="AlphaFoldDB" id="A0A0H5PVS6"/>